<evidence type="ECO:0000256" key="2">
    <source>
        <dbReference type="ARBA" id="ARBA00010617"/>
    </source>
</evidence>
<evidence type="ECO:0000256" key="6">
    <source>
        <dbReference type="ARBA" id="ARBA00023002"/>
    </source>
</evidence>
<dbReference type="GO" id="GO:0020037">
    <property type="term" value="F:heme binding"/>
    <property type="evidence" value="ECO:0007669"/>
    <property type="project" value="InterPro"/>
</dbReference>
<keyword evidence="5 9" id="KW-0479">Metal-binding</keyword>
<dbReference type="InterPro" id="IPR002397">
    <property type="entry name" value="Cyt_P450_B"/>
</dbReference>
<dbReference type="OrthoDB" id="4630797at2"/>
<accession>A0A4R4Y576</accession>
<dbReference type="SUPFAM" id="SSF48264">
    <property type="entry name" value="Cytochrome P450"/>
    <property type="match status" value="1"/>
</dbReference>
<evidence type="ECO:0000313" key="11">
    <source>
        <dbReference type="Proteomes" id="UP000294947"/>
    </source>
</evidence>
<dbReference type="FunFam" id="1.10.630.10:FF:000018">
    <property type="entry name" value="Cytochrome P450 monooxygenase"/>
    <property type="match status" value="1"/>
</dbReference>
<evidence type="ECO:0000256" key="1">
    <source>
        <dbReference type="ARBA" id="ARBA00004496"/>
    </source>
</evidence>
<dbReference type="GO" id="GO:0016705">
    <property type="term" value="F:oxidoreductase activity, acting on paired donors, with incorporation or reduction of molecular oxygen"/>
    <property type="evidence" value="ECO:0007669"/>
    <property type="project" value="InterPro"/>
</dbReference>
<evidence type="ECO:0000256" key="8">
    <source>
        <dbReference type="ARBA" id="ARBA00023033"/>
    </source>
</evidence>
<keyword evidence="7 9" id="KW-0408">Iron</keyword>
<dbReference type="Proteomes" id="UP000294947">
    <property type="component" value="Unassembled WGS sequence"/>
</dbReference>
<dbReference type="Pfam" id="PF00067">
    <property type="entry name" value="p450"/>
    <property type="match status" value="1"/>
</dbReference>
<evidence type="ECO:0000256" key="5">
    <source>
        <dbReference type="ARBA" id="ARBA00022723"/>
    </source>
</evidence>
<sequence length="421" mass="45972">MFQHRITGGKMGTSDVAGPVELSMSDEFLANPHPCLAAWRENGPAQPVVLPDGRECWVVTHYPDVVNVLSSPHVSCDLSPERSGADEVAPEVAEAFRSIRQGLFINMDPPDHTRLRKLVVREFSARRVEALRPQVRAIADRLLDALHGEDEVDLVRSYSYAFPVSVLCALLGIPEADAVQFREWTNQALGFVGDPEKAPQVVSAVNSFYAYFEELLDAKRRNPEDDLLSALVTGAGGEVADRELAGVALLLFVAGHETTSHSLALGVLSLLDHPAELAAVREDPTALAAHVDELLRYDGPSTPGVFRFTTADIQLDDTTIPAGSWVLASLAAANRDPERFASPDALDFDRAENGHVAFGRGMHYCLGASLAKVEMEIGLGSLFERYPNLELAVPVEKLRWRPGYMRAVEELPVRLGPLRTP</sequence>
<dbReference type="PRINTS" id="PR00385">
    <property type="entry name" value="P450"/>
</dbReference>
<evidence type="ECO:0000256" key="3">
    <source>
        <dbReference type="ARBA" id="ARBA00022490"/>
    </source>
</evidence>
<dbReference type="GO" id="GO:0005737">
    <property type="term" value="C:cytoplasm"/>
    <property type="evidence" value="ECO:0007669"/>
    <property type="project" value="UniProtKB-SubCell"/>
</dbReference>
<keyword evidence="3" id="KW-0963">Cytoplasm</keyword>
<dbReference type="PRINTS" id="PR00359">
    <property type="entry name" value="BP450"/>
</dbReference>
<organism evidence="10 11">
    <name type="scientific">Saccharopolyspora elongata</name>
    <dbReference type="NCBI Taxonomy" id="2530387"/>
    <lineage>
        <taxon>Bacteria</taxon>
        <taxon>Bacillati</taxon>
        <taxon>Actinomycetota</taxon>
        <taxon>Actinomycetes</taxon>
        <taxon>Pseudonocardiales</taxon>
        <taxon>Pseudonocardiaceae</taxon>
        <taxon>Saccharopolyspora</taxon>
    </lineage>
</organism>
<evidence type="ECO:0000256" key="9">
    <source>
        <dbReference type="RuleBase" id="RU000461"/>
    </source>
</evidence>
<keyword evidence="4 9" id="KW-0349">Heme</keyword>
<dbReference type="AlphaFoldDB" id="A0A4R4Y576"/>
<comment type="similarity">
    <text evidence="2 9">Belongs to the cytochrome P450 family.</text>
</comment>
<evidence type="ECO:0000313" key="10">
    <source>
        <dbReference type="EMBL" id="TDD39548.1"/>
    </source>
</evidence>
<dbReference type="InterPro" id="IPR001128">
    <property type="entry name" value="Cyt_P450"/>
</dbReference>
<comment type="subcellular location">
    <subcellularLocation>
        <location evidence="1">Cytoplasm</location>
    </subcellularLocation>
</comment>
<dbReference type="PROSITE" id="PS00086">
    <property type="entry name" value="CYTOCHROME_P450"/>
    <property type="match status" value="1"/>
</dbReference>
<dbReference type="Gene3D" id="1.10.630.10">
    <property type="entry name" value="Cytochrome P450"/>
    <property type="match status" value="1"/>
</dbReference>
<keyword evidence="11" id="KW-1185">Reference proteome</keyword>
<dbReference type="PANTHER" id="PTHR46696:SF1">
    <property type="entry name" value="CYTOCHROME P450 YJIB-RELATED"/>
    <property type="match status" value="1"/>
</dbReference>
<dbReference type="EMBL" id="SMKW01000076">
    <property type="protein sequence ID" value="TDD39548.1"/>
    <property type="molecule type" value="Genomic_DNA"/>
</dbReference>
<keyword evidence="6 9" id="KW-0560">Oxidoreductase</keyword>
<evidence type="ECO:0000256" key="7">
    <source>
        <dbReference type="ARBA" id="ARBA00023004"/>
    </source>
</evidence>
<reference evidence="10 11" key="1">
    <citation type="submission" date="2019-03" db="EMBL/GenBank/DDBJ databases">
        <title>Draft genome sequences of novel Actinobacteria.</title>
        <authorList>
            <person name="Sahin N."/>
            <person name="Ay H."/>
            <person name="Saygin H."/>
        </authorList>
    </citation>
    <scope>NUCLEOTIDE SEQUENCE [LARGE SCALE GENOMIC DNA]</scope>
    <source>
        <strain evidence="10 11">7K502</strain>
    </source>
</reference>
<gene>
    <name evidence="10" type="ORF">E1288_36810</name>
</gene>
<dbReference type="GO" id="GO:0004497">
    <property type="term" value="F:monooxygenase activity"/>
    <property type="evidence" value="ECO:0007669"/>
    <property type="project" value="UniProtKB-KW"/>
</dbReference>
<evidence type="ECO:0000256" key="4">
    <source>
        <dbReference type="ARBA" id="ARBA00022617"/>
    </source>
</evidence>
<dbReference type="CDD" id="cd11029">
    <property type="entry name" value="CYP107-like"/>
    <property type="match status" value="1"/>
</dbReference>
<proteinExistence type="inferred from homology"/>
<dbReference type="InterPro" id="IPR036396">
    <property type="entry name" value="Cyt_P450_sf"/>
</dbReference>
<keyword evidence="8 9" id="KW-0503">Monooxygenase</keyword>
<dbReference type="InterPro" id="IPR017972">
    <property type="entry name" value="Cyt_P450_CS"/>
</dbReference>
<protein>
    <submittedName>
        <fullName evidence="10">Cytochrome P450</fullName>
    </submittedName>
</protein>
<comment type="caution">
    <text evidence="10">The sequence shown here is derived from an EMBL/GenBank/DDBJ whole genome shotgun (WGS) entry which is preliminary data.</text>
</comment>
<dbReference type="GO" id="GO:0005506">
    <property type="term" value="F:iron ion binding"/>
    <property type="evidence" value="ECO:0007669"/>
    <property type="project" value="InterPro"/>
</dbReference>
<dbReference type="PANTHER" id="PTHR46696">
    <property type="entry name" value="P450, PUTATIVE (EUROFUNG)-RELATED"/>
    <property type="match status" value="1"/>
</dbReference>
<name>A0A4R4Y576_9PSEU</name>